<feature type="chain" id="PRO_5040872705" evidence="10">
    <location>
        <begin position="27"/>
        <end position="278"/>
    </location>
</feature>
<feature type="binding site" description="covalent" evidence="8">
    <location>
        <position position="57"/>
    </location>
    <ligand>
        <name>heme c</name>
        <dbReference type="ChEBI" id="CHEBI:61717"/>
    </ligand>
</feature>
<dbReference type="GO" id="GO:0016020">
    <property type="term" value="C:membrane"/>
    <property type="evidence" value="ECO:0007669"/>
    <property type="project" value="UniProtKB-SubCell"/>
</dbReference>
<organism evidence="12 13">
    <name type="scientific">Tahibacter soli</name>
    <dbReference type="NCBI Taxonomy" id="2983605"/>
    <lineage>
        <taxon>Bacteria</taxon>
        <taxon>Pseudomonadati</taxon>
        <taxon>Pseudomonadota</taxon>
        <taxon>Gammaproteobacteria</taxon>
        <taxon>Lysobacterales</taxon>
        <taxon>Rhodanobacteraceae</taxon>
        <taxon>Tahibacter</taxon>
    </lineage>
</organism>
<proteinExistence type="predicted"/>
<evidence type="ECO:0000256" key="10">
    <source>
        <dbReference type="SAM" id="SignalP"/>
    </source>
</evidence>
<dbReference type="PANTHER" id="PTHR10266">
    <property type="entry name" value="CYTOCHROME C1"/>
    <property type="match status" value="1"/>
</dbReference>
<dbReference type="InterPro" id="IPR009056">
    <property type="entry name" value="Cyt_c-like_dom"/>
</dbReference>
<evidence type="ECO:0000256" key="9">
    <source>
        <dbReference type="SAM" id="Phobius"/>
    </source>
</evidence>
<keyword evidence="2 8" id="KW-0349">Heme</keyword>
<evidence type="ECO:0000256" key="7">
    <source>
        <dbReference type="ARBA" id="ARBA00023136"/>
    </source>
</evidence>
<feature type="transmembrane region" description="Helical" evidence="9">
    <location>
        <begin position="251"/>
        <end position="269"/>
    </location>
</feature>
<evidence type="ECO:0000256" key="5">
    <source>
        <dbReference type="ARBA" id="ARBA00022989"/>
    </source>
</evidence>
<evidence type="ECO:0000259" key="11">
    <source>
        <dbReference type="PROSITE" id="PS51007"/>
    </source>
</evidence>
<dbReference type="PANTHER" id="PTHR10266:SF3">
    <property type="entry name" value="CYTOCHROME C1, HEME PROTEIN, MITOCHONDRIAL"/>
    <property type="match status" value="1"/>
</dbReference>
<dbReference type="SUPFAM" id="SSF46626">
    <property type="entry name" value="Cytochrome c"/>
    <property type="match status" value="1"/>
</dbReference>
<protein>
    <submittedName>
        <fullName evidence="12">Cytochrome c1</fullName>
    </submittedName>
</protein>
<evidence type="ECO:0000313" key="13">
    <source>
        <dbReference type="Proteomes" id="UP001139971"/>
    </source>
</evidence>
<evidence type="ECO:0000313" key="12">
    <source>
        <dbReference type="EMBL" id="MDC8011970.1"/>
    </source>
</evidence>
<dbReference type="Pfam" id="PF02167">
    <property type="entry name" value="Cytochrom_C1"/>
    <property type="match status" value="2"/>
</dbReference>
<evidence type="ECO:0000256" key="3">
    <source>
        <dbReference type="ARBA" id="ARBA00022692"/>
    </source>
</evidence>
<evidence type="ECO:0000256" key="8">
    <source>
        <dbReference type="PIRSR" id="PIRSR602326-1"/>
    </source>
</evidence>
<dbReference type="Proteomes" id="UP001139971">
    <property type="component" value="Unassembled WGS sequence"/>
</dbReference>
<comment type="cofactor">
    <cofactor evidence="8">
        <name>heme c</name>
        <dbReference type="ChEBI" id="CHEBI:61717"/>
    </cofactor>
    <text evidence="8">Binds 1 heme c group covalently per subunit.</text>
</comment>
<dbReference type="InterPro" id="IPR036909">
    <property type="entry name" value="Cyt_c-like_dom_sf"/>
</dbReference>
<comment type="caution">
    <text evidence="12">The sequence shown here is derived from an EMBL/GenBank/DDBJ whole genome shotgun (WGS) entry which is preliminary data.</text>
</comment>
<keyword evidence="6 8" id="KW-0408">Iron</keyword>
<dbReference type="EMBL" id="JAOVZO020000003">
    <property type="protein sequence ID" value="MDC8011970.1"/>
    <property type="molecule type" value="Genomic_DNA"/>
</dbReference>
<accession>A0A9X4BFZ9</accession>
<feature type="binding site" description="covalent" evidence="8">
    <location>
        <position position="61"/>
    </location>
    <ligand>
        <name>heme c</name>
        <dbReference type="ChEBI" id="CHEBI:61717"/>
    </ligand>
</feature>
<keyword evidence="4 8" id="KW-0479">Metal-binding</keyword>
<feature type="signal peptide" evidence="10">
    <location>
        <begin position="1"/>
        <end position="26"/>
    </location>
</feature>
<name>A0A9X4BFZ9_9GAMM</name>
<evidence type="ECO:0000256" key="2">
    <source>
        <dbReference type="ARBA" id="ARBA00022617"/>
    </source>
</evidence>
<evidence type="ECO:0000256" key="6">
    <source>
        <dbReference type="ARBA" id="ARBA00023004"/>
    </source>
</evidence>
<keyword evidence="7 9" id="KW-0472">Membrane</keyword>
<dbReference type="Gene3D" id="1.10.760.10">
    <property type="entry name" value="Cytochrome c-like domain"/>
    <property type="match status" value="1"/>
</dbReference>
<evidence type="ECO:0000256" key="1">
    <source>
        <dbReference type="ARBA" id="ARBA00004370"/>
    </source>
</evidence>
<dbReference type="GO" id="GO:0046872">
    <property type="term" value="F:metal ion binding"/>
    <property type="evidence" value="ECO:0007669"/>
    <property type="project" value="UniProtKB-KW"/>
</dbReference>
<feature type="domain" description="Cytochrome c" evidence="11">
    <location>
        <begin position="44"/>
        <end position="244"/>
    </location>
</feature>
<keyword evidence="10" id="KW-0732">Signal</keyword>
<keyword evidence="5 9" id="KW-1133">Transmembrane helix</keyword>
<reference evidence="12" key="1">
    <citation type="submission" date="2023-02" db="EMBL/GenBank/DDBJ databases">
        <title>Tahibacter soli sp. nov. isolated from soil.</title>
        <authorList>
            <person name="Baek J.H."/>
            <person name="Lee J.K."/>
            <person name="Choi D.G."/>
            <person name="Jeon C.O."/>
        </authorList>
    </citation>
    <scope>NUCLEOTIDE SEQUENCE</scope>
    <source>
        <strain evidence="12">BL</strain>
    </source>
</reference>
<sequence length="278" mass="30756">MIKQAMTKLGLATVVALVAASPLALASSGGAALKPANTRVDNVASLQRGAHLYFNYCIGCHSIEFMRYSRIGEDLKLTEDQVMKNLNFTGGKYGETIHSSMPAADAARWFGKAPPDLSLEARAKGPDWIYNYLKSFYVDPARPVGWNNTVFPGASMPNVLWELQGVQHATFEPKEKKQESCSGEGEGCKNGQREVEHCKDGTTEIDGKCLVHLEVSTPGKLSAQEYDEAARDLTAFLQYVAEPAALKRQSIGVWVVLYLAFFTFLAWLLKKEYWKDVH</sequence>
<dbReference type="GO" id="GO:0009055">
    <property type="term" value="F:electron transfer activity"/>
    <property type="evidence" value="ECO:0007669"/>
    <property type="project" value="InterPro"/>
</dbReference>
<keyword evidence="13" id="KW-1185">Reference proteome</keyword>
<dbReference type="InterPro" id="IPR002326">
    <property type="entry name" value="Cyt_c1"/>
</dbReference>
<dbReference type="PROSITE" id="PS51007">
    <property type="entry name" value="CYTC"/>
    <property type="match status" value="1"/>
</dbReference>
<feature type="binding site" description="covalent" evidence="8">
    <location>
        <position position="60"/>
    </location>
    <ligand>
        <name>heme c</name>
        <dbReference type="ChEBI" id="CHEBI:61717"/>
    </ligand>
</feature>
<evidence type="ECO:0000256" key="4">
    <source>
        <dbReference type="ARBA" id="ARBA00022723"/>
    </source>
</evidence>
<dbReference type="AlphaFoldDB" id="A0A9X4BFZ9"/>
<comment type="subcellular location">
    <subcellularLocation>
        <location evidence="1">Membrane</location>
    </subcellularLocation>
</comment>
<keyword evidence="3 9" id="KW-0812">Transmembrane</keyword>
<dbReference type="GO" id="GO:0020037">
    <property type="term" value="F:heme binding"/>
    <property type="evidence" value="ECO:0007669"/>
    <property type="project" value="InterPro"/>
</dbReference>
<gene>
    <name evidence="12" type="ORF">OD750_005345</name>
</gene>